<dbReference type="NCBIfam" id="NF047321">
    <property type="entry name" value="SCO7613_CTERM"/>
    <property type="match status" value="1"/>
</dbReference>
<feature type="transmembrane region" description="Helical" evidence="1">
    <location>
        <begin position="620"/>
        <end position="639"/>
    </location>
</feature>
<feature type="transmembrane region" description="Helical" evidence="1">
    <location>
        <begin position="745"/>
        <end position="762"/>
    </location>
</feature>
<sequence length="780" mass="77779">MTYPCPNCRATASSETGCPSCGRAPDADAILVIETDNEIAGLLPQLATARRAVSDLETRISHAYARRNQAAERVRASQSPAAPAPSPETSSRAVQNVLFLLGGLLLAVAAIVFTAVAWSQFGVGGRAAVLGVVTVAALAVPLLALRRGLRGAAETVAALGILLLLLDGYAAWYVNLFGLAGGSPARYAGVVFALTAAIAAGYGYLTGLTGPRYAALLAAQPALPLLIAPAHPGPAGWTLTFGLLAALDVAVRRTRVAPLAYALGGLATLAAITPALVAAGRTVDAAGPVFHATWSATVYSEGWRLPAALALVAVALTVALPPRARPAATIGGAAAIALALPSGLHLPWWNGPLIDLVVLTAALALAARHAAPALAVPATRVAALPAAASPTAASSVASFLGGQGGLGAAIGLGGAGGVAGFAGQLVAAALLGGHALVAGFGRPGLAAAVLTVLALLGFGLATAARHPGLRGAGLVTGFLAVPAIAWTASAALGLSGAGQLRCVAVATAALVCALRLLPARREALVAVLVVTTLLPVWALVAGEPVVVYLVLALLLAAATSTLTRDRRTEIAVFVPAGFVLVVGLLGDLLSARTGTLAGLGALLVAAAVTGTAGRTAQIRGLGVAVTVVAGWGVALAAAPGTVLEAYTLPAAGLALAAGLLARRDPAPSWVSYGPALTTALTPSLVSIFVDEGQYLRPLLLGAGALAILLVGARARLRAPVVAGSLALALVALHELTRVWDLVPRWIPPAAGGVLLVVLAATLERRRRDLARFRGALGRMS</sequence>
<gene>
    <name evidence="2" type="ORF">Ate02nite_41970</name>
</gene>
<feature type="transmembrane region" description="Helical" evidence="1">
    <location>
        <begin position="303"/>
        <end position="320"/>
    </location>
</feature>
<comment type="caution">
    <text evidence="2">The sequence shown here is derived from an EMBL/GenBank/DDBJ whole genome shotgun (WGS) entry which is preliminary data.</text>
</comment>
<feature type="transmembrane region" description="Helical" evidence="1">
    <location>
        <begin position="523"/>
        <end position="540"/>
    </location>
</feature>
<feature type="transmembrane region" description="Helical" evidence="1">
    <location>
        <begin position="156"/>
        <end position="174"/>
    </location>
</feature>
<dbReference type="AlphaFoldDB" id="A0A919NPF4"/>
<evidence type="ECO:0000313" key="2">
    <source>
        <dbReference type="EMBL" id="GIF21467.1"/>
    </source>
</evidence>
<dbReference type="EMBL" id="BOMY01000030">
    <property type="protein sequence ID" value="GIF21467.1"/>
    <property type="molecule type" value="Genomic_DNA"/>
</dbReference>
<feature type="transmembrane region" description="Helical" evidence="1">
    <location>
        <begin position="694"/>
        <end position="712"/>
    </location>
</feature>
<proteinExistence type="predicted"/>
<feature type="transmembrane region" description="Helical" evidence="1">
    <location>
        <begin position="97"/>
        <end position="118"/>
    </location>
</feature>
<feature type="transmembrane region" description="Helical" evidence="1">
    <location>
        <begin position="327"/>
        <end position="346"/>
    </location>
</feature>
<keyword evidence="3" id="KW-1185">Reference proteome</keyword>
<name>A0A919NPF4_9ACTN</name>
<dbReference type="InterPro" id="IPR058062">
    <property type="entry name" value="SCO7613_C"/>
</dbReference>
<evidence type="ECO:0000256" key="1">
    <source>
        <dbReference type="SAM" id="Phobius"/>
    </source>
</evidence>
<feature type="transmembrane region" description="Helical" evidence="1">
    <location>
        <begin position="595"/>
        <end position="613"/>
    </location>
</feature>
<feature type="transmembrane region" description="Helical" evidence="1">
    <location>
        <begin position="444"/>
        <end position="464"/>
    </location>
</feature>
<keyword evidence="1" id="KW-0472">Membrane</keyword>
<feature type="transmembrane region" description="Helical" evidence="1">
    <location>
        <begin position="258"/>
        <end position="283"/>
    </location>
</feature>
<dbReference type="RefSeq" id="WP_203808097.1">
    <property type="nucleotide sequence ID" value="NZ_BOMY01000030.1"/>
</dbReference>
<evidence type="ECO:0000313" key="3">
    <source>
        <dbReference type="Proteomes" id="UP000623608"/>
    </source>
</evidence>
<feature type="transmembrane region" description="Helical" evidence="1">
    <location>
        <begin position="719"/>
        <end position="739"/>
    </location>
</feature>
<dbReference type="Proteomes" id="UP000623608">
    <property type="component" value="Unassembled WGS sequence"/>
</dbReference>
<feature type="transmembrane region" description="Helical" evidence="1">
    <location>
        <begin position="570"/>
        <end position="589"/>
    </location>
</feature>
<feature type="transmembrane region" description="Helical" evidence="1">
    <location>
        <begin position="408"/>
        <end position="432"/>
    </location>
</feature>
<reference evidence="2" key="1">
    <citation type="submission" date="2021-01" db="EMBL/GenBank/DDBJ databases">
        <title>Whole genome shotgun sequence of Actinoplanes tereljensis NBRC 105297.</title>
        <authorList>
            <person name="Komaki H."/>
            <person name="Tamura T."/>
        </authorList>
    </citation>
    <scope>NUCLEOTIDE SEQUENCE</scope>
    <source>
        <strain evidence="2">NBRC 105297</strain>
    </source>
</reference>
<feature type="transmembrane region" description="Helical" evidence="1">
    <location>
        <begin position="186"/>
        <end position="205"/>
    </location>
</feature>
<feature type="transmembrane region" description="Helical" evidence="1">
    <location>
        <begin position="124"/>
        <end position="144"/>
    </location>
</feature>
<organism evidence="2 3">
    <name type="scientific">Paractinoplanes tereljensis</name>
    <dbReference type="NCBI Taxonomy" id="571912"/>
    <lineage>
        <taxon>Bacteria</taxon>
        <taxon>Bacillati</taxon>
        <taxon>Actinomycetota</taxon>
        <taxon>Actinomycetes</taxon>
        <taxon>Micromonosporales</taxon>
        <taxon>Micromonosporaceae</taxon>
        <taxon>Paractinoplanes</taxon>
    </lineage>
</organism>
<feature type="transmembrane region" description="Helical" evidence="1">
    <location>
        <begin position="471"/>
        <end position="492"/>
    </location>
</feature>
<protein>
    <submittedName>
        <fullName evidence="2">Uncharacterized protein</fullName>
    </submittedName>
</protein>
<keyword evidence="1" id="KW-0812">Transmembrane</keyword>
<feature type="transmembrane region" description="Helical" evidence="1">
    <location>
        <begin position="546"/>
        <end position="563"/>
    </location>
</feature>
<feature type="transmembrane region" description="Helical" evidence="1">
    <location>
        <begin position="498"/>
        <end position="516"/>
    </location>
</feature>
<keyword evidence="1" id="KW-1133">Transmembrane helix</keyword>
<accession>A0A919NPF4</accession>